<dbReference type="EMBL" id="WAJR01000003">
    <property type="protein sequence ID" value="KAB1642067.1"/>
    <property type="molecule type" value="Genomic_DNA"/>
</dbReference>
<organism evidence="2 3">
    <name type="scientific">Ellagibacter isourolithinifaciens</name>
    <dbReference type="NCBI Taxonomy" id="2137581"/>
    <lineage>
        <taxon>Bacteria</taxon>
        <taxon>Bacillati</taxon>
        <taxon>Actinomycetota</taxon>
        <taxon>Coriobacteriia</taxon>
        <taxon>Eggerthellales</taxon>
        <taxon>Eggerthellaceae</taxon>
        <taxon>Ellagibacter</taxon>
    </lineage>
</organism>
<sequence length="72" mass="8673">MPEPKKRAAKRTDAQRAAENKYKKAKQKKIQCNFFPPDYDLYEFARNREESMSSYLKRLIREDRERSENGSQ</sequence>
<dbReference type="Proteomes" id="UP000468668">
    <property type="component" value="Unassembled WGS sequence"/>
</dbReference>
<dbReference type="GeneID" id="98657274"/>
<evidence type="ECO:0000256" key="1">
    <source>
        <dbReference type="SAM" id="MobiDB-lite"/>
    </source>
</evidence>
<feature type="region of interest" description="Disordered" evidence="1">
    <location>
        <begin position="1"/>
        <end position="24"/>
    </location>
</feature>
<reference evidence="2 3" key="1">
    <citation type="submission" date="2019-09" db="EMBL/GenBank/DDBJ databases">
        <title>Whole genome shotgun sequencing (WGS) of Ellagibacter isourolithinifaciens DSM 104140(T) and Adlercreutzia muris DSM 29508(T).</title>
        <authorList>
            <person name="Stoll D.A."/>
            <person name="Danylec N."/>
            <person name="Huch M."/>
        </authorList>
    </citation>
    <scope>NUCLEOTIDE SEQUENCE [LARGE SCALE GENOMIC DNA]</scope>
    <source>
        <strain evidence="2 3">DSM 104140</strain>
    </source>
</reference>
<keyword evidence="3" id="KW-1185">Reference proteome</keyword>
<gene>
    <name evidence="2" type="ORF">F8C90_02520</name>
</gene>
<name>A0A6N6NQN4_9ACTN</name>
<evidence type="ECO:0000313" key="3">
    <source>
        <dbReference type="Proteomes" id="UP000468668"/>
    </source>
</evidence>
<feature type="compositionally biased region" description="Basic and acidic residues" evidence="1">
    <location>
        <begin position="1"/>
        <end position="22"/>
    </location>
</feature>
<comment type="caution">
    <text evidence="2">The sequence shown here is derived from an EMBL/GenBank/DDBJ whole genome shotgun (WGS) entry which is preliminary data.</text>
</comment>
<dbReference type="OrthoDB" id="3183843at2"/>
<dbReference type="AlphaFoldDB" id="A0A6N6NQN4"/>
<evidence type="ECO:0000313" key="2">
    <source>
        <dbReference type="EMBL" id="KAB1642067.1"/>
    </source>
</evidence>
<accession>A0A6N6NQN4</accession>
<protein>
    <submittedName>
        <fullName evidence="2">Uncharacterized protein</fullName>
    </submittedName>
</protein>
<dbReference type="RefSeq" id="WP_158048877.1">
    <property type="nucleotide sequence ID" value="NZ_DBFATS010000054.1"/>
</dbReference>
<proteinExistence type="predicted"/>